<evidence type="ECO:0000313" key="4">
    <source>
        <dbReference type="Proteomes" id="UP000030460"/>
    </source>
</evidence>
<feature type="region of interest" description="Disordered" evidence="1">
    <location>
        <begin position="403"/>
        <end position="435"/>
    </location>
</feature>
<feature type="region of interest" description="Disordered" evidence="1">
    <location>
        <begin position="170"/>
        <end position="230"/>
    </location>
</feature>
<feature type="domain" description="Insertion element IS402-like" evidence="2">
    <location>
        <begin position="6"/>
        <end position="82"/>
    </location>
</feature>
<dbReference type="AlphaFoldDB" id="A0A8T6Z765"/>
<protein>
    <submittedName>
        <fullName evidence="3">Transposase</fullName>
    </submittedName>
</protein>
<sequence>MNFEELSDDEWVLVSSLVSDEPPIRLNRRGRPRAEPRVVANAVLWILTTGESWSRLPARYPSGPTCRRRFEEWHTSGTLNELVKLLVERGRSFVYVPEPVQAQAPANHAQATQSVAAVASGVSVAEEVVEDDGLPAVYWKSPEAWQAPASVAALVADTPLADPIESMTRQLVSQDDEGRAPPAAHQMHRAHRAHQAHQGHKQVPHRSQPTHSGSVPRPADASVSTSVASRTVVPAAEPLEPAGGTPWTSATPPAVQVVEWRGCEIHLSVELARNDMYRAAVEILKDGKRLERSGLIGPPFEDCEAARHYAFDWACQWIEREVPASVGATAVDPAVAPSTGGVSASANGAAVAVPPNHATHHASSSVVTRAMPAVATNVVSKMSSNAANNVRIAAMQRYASSPALRNGGEARDKSSGNSAGAESRQHFSRYRTHLG</sequence>
<dbReference type="InterPro" id="IPR025161">
    <property type="entry name" value="IS402-like_dom"/>
</dbReference>
<dbReference type="Proteomes" id="UP000030460">
    <property type="component" value="Unassembled WGS sequence"/>
</dbReference>
<keyword evidence="4" id="KW-1185">Reference proteome</keyword>
<accession>A0A8T6Z765</accession>
<dbReference type="PANTHER" id="PTHR46637:SF1">
    <property type="entry name" value="BLL5188 PROTEIN"/>
    <property type="match status" value="1"/>
</dbReference>
<evidence type="ECO:0000259" key="2">
    <source>
        <dbReference type="Pfam" id="PF13340"/>
    </source>
</evidence>
<dbReference type="InterPro" id="IPR052909">
    <property type="entry name" value="Transposase_6_like"/>
</dbReference>
<feature type="compositionally biased region" description="Basic residues" evidence="1">
    <location>
        <begin position="426"/>
        <end position="435"/>
    </location>
</feature>
<reference evidence="3" key="2">
    <citation type="submission" date="2020-04" db="EMBL/GenBank/DDBJ databases">
        <authorList>
            <person name="Alexandrino P."/>
            <person name="Mendonca T."/>
            <person name="Guaman L."/>
            <person name="Cherix J."/>
            <person name="Lozano-Sakalauskas G."/>
            <person name="Fujita A."/>
            <person name="Filho E.R."/>
            <person name="Long P."/>
            <person name="Padilla G."/>
            <person name="Taciro M.K."/>
            <person name="Gomez J.G."/>
            <person name="Silva L.F."/>
            <person name="Torres M."/>
        </authorList>
    </citation>
    <scope>NUCLEOTIDE SEQUENCE</scope>
    <source>
        <strain evidence="3">LMG 19450</strain>
    </source>
</reference>
<dbReference type="PANTHER" id="PTHR46637">
    <property type="entry name" value="TIS1421-TRANSPOSASE PROTEIN A"/>
    <property type="match status" value="1"/>
</dbReference>
<dbReference type="OrthoDB" id="1551210at2"/>
<comment type="caution">
    <text evidence="3">The sequence shown here is derived from an EMBL/GenBank/DDBJ whole genome shotgun (WGS) entry which is preliminary data.</text>
</comment>
<proteinExistence type="predicted"/>
<organism evidence="3 4">
    <name type="scientific">Paraburkholderia sacchari</name>
    <dbReference type="NCBI Taxonomy" id="159450"/>
    <lineage>
        <taxon>Bacteria</taxon>
        <taxon>Pseudomonadati</taxon>
        <taxon>Pseudomonadota</taxon>
        <taxon>Betaproteobacteria</taxon>
        <taxon>Burkholderiales</taxon>
        <taxon>Burkholderiaceae</taxon>
        <taxon>Paraburkholderia</taxon>
    </lineage>
</organism>
<evidence type="ECO:0000256" key="1">
    <source>
        <dbReference type="SAM" id="MobiDB-lite"/>
    </source>
</evidence>
<dbReference type="RefSeq" id="WP_052147734.1">
    <property type="nucleotide sequence ID" value="NZ_CADFGF010000002.1"/>
</dbReference>
<reference evidence="3" key="1">
    <citation type="journal article" date="2015" name="Genome Announc.">
        <title>Draft Genome Sequence of the Polyhydroxyalkanoate-Producing Bacterium Burkholderia sacchari LMG 19450 Isolated from Brazilian Sugarcane Plantation Soil.</title>
        <authorList>
            <person name="Alexandrino P.M."/>
            <person name="Mendonca T.T."/>
            <person name="Guaman Bautista L.P."/>
            <person name="Cherix J."/>
            <person name="Lozano-Sakalauskas G.C."/>
            <person name="Fujita A."/>
            <person name="Ramos Filho E."/>
            <person name="Long P."/>
            <person name="Padilla G."/>
            <person name="Taciro M.K."/>
            <person name="Gomez J.G."/>
            <person name="Silva L.F."/>
        </authorList>
    </citation>
    <scope>NUCLEOTIDE SEQUENCE</scope>
    <source>
        <strain evidence="3">LMG 19450</strain>
    </source>
</reference>
<gene>
    <name evidence="3" type="ORF">NH14_004475</name>
</gene>
<dbReference type="Pfam" id="PF13340">
    <property type="entry name" value="DUF4096"/>
    <property type="match status" value="1"/>
</dbReference>
<feature type="compositionally biased region" description="Low complexity" evidence="1">
    <location>
        <begin position="221"/>
        <end position="230"/>
    </location>
</feature>
<dbReference type="EMBL" id="JTDB02000001">
    <property type="protein sequence ID" value="NLP60413.1"/>
    <property type="molecule type" value="Genomic_DNA"/>
</dbReference>
<feature type="compositionally biased region" description="Basic residues" evidence="1">
    <location>
        <begin position="186"/>
        <end position="204"/>
    </location>
</feature>
<name>A0A8T6Z765_9BURK</name>
<evidence type="ECO:0000313" key="3">
    <source>
        <dbReference type="EMBL" id="NLP60413.1"/>
    </source>
</evidence>